<dbReference type="Pfam" id="PF01018">
    <property type="entry name" value="GTP1_OBG"/>
    <property type="match status" value="1"/>
</dbReference>
<comment type="subcellular location">
    <subcellularLocation>
        <location evidence="8">Cytoplasm</location>
    </subcellularLocation>
</comment>
<feature type="binding site" evidence="8">
    <location>
        <begin position="190"/>
        <end position="194"/>
    </location>
    <ligand>
        <name>GTP</name>
        <dbReference type="ChEBI" id="CHEBI:37565"/>
    </ligand>
</feature>
<dbReference type="InterPro" id="IPR031167">
    <property type="entry name" value="G_OBG"/>
</dbReference>
<feature type="binding site" evidence="8">
    <location>
        <begin position="296"/>
        <end position="299"/>
    </location>
    <ligand>
        <name>GTP</name>
        <dbReference type="ChEBI" id="CHEBI:37565"/>
    </ligand>
</feature>
<feature type="domain" description="Obg" evidence="11">
    <location>
        <begin position="1"/>
        <end position="158"/>
    </location>
</feature>
<dbReference type="InterPro" id="IPR036726">
    <property type="entry name" value="GTP1_OBG_dom_sf"/>
</dbReference>
<evidence type="ECO:0000256" key="5">
    <source>
        <dbReference type="ARBA" id="ARBA00022801"/>
    </source>
</evidence>
<dbReference type="InterPro" id="IPR006074">
    <property type="entry name" value="GTP1-OBG_CS"/>
</dbReference>
<keyword evidence="5 8" id="KW-0378">Hydrolase</keyword>
<keyword evidence="3 8" id="KW-0479">Metal-binding</keyword>
<dbReference type="NCBIfam" id="NF008955">
    <property type="entry name" value="PRK12297.1"/>
    <property type="match status" value="1"/>
</dbReference>
<feature type="binding site" evidence="8">
    <location>
        <begin position="215"/>
        <end position="218"/>
    </location>
    <ligand>
        <name>GTP</name>
        <dbReference type="ChEBI" id="CHEBI:37565"/>
    </ligand>
</feature>
<dbReference type="Pfam" id="PF01926">
    <property type="entry name" value="MMR_HSR1"/>
    <property type="match status" value="1"/>
</dbReference>
<evidence type="ECO:0000259" key="10">
    <source>
        <dbReference type="PROSITE" id="PS51710"/>
    </source>
</evidence>
<dbReference type="SUPFAM" id="SSF82051">
    <property type="entry name" value="Obg GTP-binding protein N-terminal domain"/>
    <property type="match status" value="1"/>
</dbReference>
<keyword evidence="6 8" id="KW-0460">Magnesium</keyword>
<evidence type="ECO:0000256" key="6">
    <source>
        <dbReference type="ARBA" id="ARBA00022842"/>
    </source>
</evidence>
<evidence type="ECO:0000256" key="8">
    <source>
        <dbReference type="HAMAP-Rule" id="MF_01454"/>
    </source>
</evidence>
<feature type="binding site" evidence="8">
    <location>
        <begin position="324"/>
        <end position="326"/>
    </location>
    <ligand>
        <name>GTP</name>
        <dbReference type="ChEBI" id="CHEBI:37565"/>
    </ligand>
</feature>
<accession>A0AAU7DJ57</accession>
<keyword evidence="4 8" id="KW-0547">Nucleotide-binding</keyword>
<evidence type="ECO:0000256" key="7">
    <source>
        <dbReference type="ARBA" id="ARBA00023134"/>
    </source>
</evidence>
<sequence length="351" mass="38040">MFIDEAKIRVKAGDGGNGCMAFRREKFVPRGGPSGGDGGHGGDVIMESSQRHNTLIHFRYNPEHKAQRGEHGLGSNCTGLDGHDIVLQVPVGTALYDQLTGELVHDFQEPDERVVIAKGGRGGRGNQHFATSTHQAPREHEMGRAGEERLYRLELKLLADVGLVGYPNAGKSTLISRLSAAKPKIADYPFTTLEPNLGVVTVGEEPNRQSFVVADMPGLIEGAHLGSGLGTQFLRHIERTRLLVHLVDVSDASGRPDPVEDFKVINKELASFSPKAGEDGADQHPLADKPMIVVATKIDVANPEKLKKLATYVKRRKLEFHAISAVTGQGIDELKWALAKRVLPVAVEAEV</sequence>
<dbReference type="InterPro" id="IPR045086">
    <property type="entry name" value="OBG_GTPase"/>
</dbReference>
<feature type="binding site" evidence="8">
    <location>
        <position position="192"/>
    </location>
    <ligand>
        <name>Mg(2+)</name>
        <dbReference type="ChEBI" id="CHEBI:18420"/>
    </ligand>
</feature>
<dbReference type="HAMAP" id="MF_01454">
    <property type="entry name" value="GTPase_Obg"/>
    <property type="match status" value="1"/>
</dbReference>
<dbReference type="SUPFAM" id="SSF52540">
    <property type="entry name" value="P-loop containing nucleoside triphosphate hydrolases"/>
    <property type="match status" value="1"/>
</dbReference>
<dbReference type="GO" id="GO:0005525">
    <property type="term" value="F:GTP binding"/>
    <property type="evidence" value="ECO:0007669"/>
    <property type="project" value="UniProtKB-UniRule"/>
</dbReference>
<dbReference type="PIRSF" id="PIRSF002401">
    <property type="entry name" value="GTP_bd_Obg/CgtA"/>
    <property type="match status" value="1"/>
</dbReference>
<dbReference type="PROSITE" id="PS00905">
    <property type="entry name" value="GTP1_OBG"/>
    <property type="match status" value="1"/>
</dbReference>
<dbReference type="InterPro" id="IPR006169">
    <property type="entry name" value="GTP1_OBG_dom"/>
</dbReference>
<dbReference type="FunFam" id="2.70.210.12:FF:000001">
    <property type="entry name" value="GTPase Obg"/>
    <property type="match status" value="1"/>
</dbReference>
<dbReference type="NCBIfam" id="NF008954">
    <property type="entry name" value="PRK12296.1"/>
    <property type="match status" value="1"/>
</dbReference>
<feature type="domain" description="OBG-type G" evidence="10">
    <location>
        <begin position="159"/>
        <end position="343"/>
    </location>
</feature>
<keyword evidence="7 8" id="KW-0342">GTP-binding</keyword>
<comment type="cofactor">
    <cofactor evidence="8">
        <name>Mg(2+)</name>
        <dbReference type="ChEBI" id="CHEBI:18420"/>
    </cofactor>
</comment>
<evidence type="ECO:0000256" key="9">
    <source>
        <dbReference type="SAM" id="MobiDB-lite"/>
    </source>
</evidence>
<dbReference type="GO" id="GO:0000287">
    <property type="term" value="F:magnesium ion binding"/>
    <property type="evidence" value="ECO:0007669"/>
    <property type="project" value="InterPro"/>
</dbReference>
<dbReference type="GO" id="GO:0003924">
    <property type="term" value="F:GTPase activity"/>
    <property type="evidence" value="ECO:0007669"/>
    <property type="project" value="UniProtKB-UniRule"/>
</dbReference>
<dbReference type="AlphaFoldDB" id="A0AAU7DJ57"/>
<evidence type="ECO:0000256" key="4">
    <source>
        <dbReference type="ARBA" id="ARBA00022741"/>
    </source>
</evidence>
<dbReference type="CDD" id="cd01898">
    <property type="entry name" value="Obg"/>
    <property type="match status" value="1"/>
</dbReference>
<comment type="subunit">
    <text evidence="8">Monomer.</text>
</comment>
<dbReference type="PROSITE" id="PS51710">
    <property type="entry name" value="G_OBG"/>
    <property type="match status" value="1"/>
</dbReference>
<feature type="region of interest" description="Disordered" evidence="9">
    <location>
        <begin position="118"/>
        <end position="141"/>
    </location>
</feature>
<dbReference type="PANTHER" id="PTHR11702">
    <property type="entry name" value="DEVELOPMENTALLY REGULATED GTP-BINDING PROTEIN-RELATED"/>
    <property type="match status" value="1"/>
</dbReference>
<gene>
    <name evidence="12" type="primary">obgE</name>
    <name evidence="8" type="synonym">obg</name>
    <name evidence="12" type="ORF">P8935_00800</name>
</gene>
<dbReference type="Gene3D" id="3.40.50.300">
    <property type="entry name" value="P-loop containing nucleotide triphosphate hydrolases"/>
    <property type="match status" value="1"/>
</dbReference>
<evidence type="ECO:0000256" key="3">
    <source>
        <dbReference type="ARBA" id="ARBA00022723"/>
    </source>
</evidence>
<keyword evidence="2 8" id="KW-0963">Cytoplasm</keyword>
<dbReference type="NCBIfam" id="NF008956">
    <property type="entry name" value="PRK12299.1"/>
    <property type="match status" value="1"/>
</dbReference>
<dbReference type="EC" id="3.6.5.-" evidence="8"/>
<dbReference type="PROSITE" id="PS51883">
    <property type="entry name" value="OBG"/>
    <property type="match status" value="1"/>
</dbReference>
<evidence type="ECO:0000256" key="2">
    <source>
        <dbReference type="ARBA" id="ARBA00022490"/>
    </source>
</evidence>
<dbReference type="GO" id="GO:0005737">
    <property type="term" value="C:cytoplasm"/>
    <property type="evidence" value="ECO:0007669"/>
    <property type="project" value="UniProtKB-SubCell"/>
</dbReference>
<dbReference type="Gene3D" id="2.70.210.12">
    <property type="entry name" value="GTP1/OBG domain"/>
    <property type="match status" value="1"/>
</dbReference>
<organism evidence="12">
    <name type="scientific">Telmatobacter sp. DSM 110680</name>
    <dbReference type="NCBI Taxonomy" id="3036704"/>
    <lineage>
        <taxon>Bacteria</taxon>
        <taxon>Pseudomonadati</taxon>
        <taxon>Acidobacteriota</taxon>
        <taxon>Terriglobia</taxon>
        <taxon>Terriglobales</taxon>
        <taxon>Acidobacteriaceae</taxon>
        <taxon>Telmatobacter</taxon>
    </lineage>
</organism>
<comment type="function">
    <text evidence="8">An essential GTPase which binds GTP, GDP and possibly (p)ppGpp with moderate affinity, with high nucleotide exchange rates and a fairly low GTP hydrolysis rate. Plays a role in control of the cell cycle, stress response, ribosome biogenesis and in those bacteria that undergo differentiation, in morphogenesis control.</text>
</comment>
<dbReference type="InterPro" id="IPR006073">
    <property type="entry name" value="GTP-bd"/>
</dbReference>
<dbReference type="GO" id="GO:0043022">
    <property type="term" value="F:ribosome binding"/>
    <property type="evidence" value="ECO:0007669"/>
    <property type="project" value="UniProtKB-ARBA"/>
</dbReference>
<reference evidence="12" key="1">
    <citation type="submission" date="2023-03" db="EMBL/GenBank/DDBJ databases">
        <title>Edaphobacter sp.</title>
        <authorList>
            <person name="Huber K.J."/>
            <person name="Papendorf J."/>
            <person name="Pilke C."/>
            <person name="Bunk B."/>
            <person name="Sproeer C."/>
            <person name="Pester M."/>
        </authorList>
    </citation>
    <scope>NUCLEOTIDE SEQUENCE</scope>
    <source>
        <strain evidence="12">DSM 110680</strain>
    </source>
</reference>
<dbReference type="EMBL" id="CP121196">
    <property type="protein sequence ID" value="XBH17884.1"/>
    <property type="molecule type" value="Genomic_DNA"/>
</dbReference>
<dbReference type="PANTHER" id="PTHR11702:SF31">
    <property type="entry name" value="MITOCHONDRIAL RIBOSOME-ASSOCIATED GTPASE 2"/>
    <property type="match status" value="1"/>
</dbReference>
<dbReference type="PRINTS" id="PR00326">
    <property type="entry name" value="GTP1OBG"/>
</dbReference>
<dbReference type="NCBIfam" id="TIGR02729">
    <property type="entry name" value="Obg_CgtA"/>
    <property type="match status" value="1"/>
</dbReference>
<evidence type="ECO:0000313" key="12">
    <source>
        <dbReference type="EMBL" id="XBH17884.1"/>
    </source>
</evidence>
<evidence type="ECO:0000256" key="1">
    <source>
        <dbReference type="ARBA" id="ARBA00007699"/>
    </source>
</evidence>
<comment type="similarity">
    <text evidence="1 8">Belongs to the TRAFAC class OBG-HflX-like GTPase superfamily. OBG GTPase family.</text>
</comment>
<name>A0AAU7DJ57_9BACT</name>
<dbReference type="RefSeq" id="WP_348263109.1">
    <property type="nucleotide sequence ID" value="NZ_CP121196.1"/>
</dbReference>
<dbReference type="InterPro" id="IPR027417">
    <property type="entry name" value="P-loop_NTPase"/>
</dbReference>
<dbReference type="GO" id="GO:0042254">
    <property type="term" value="P:ribosome biogenesis"/>
    <property type="evidence" value="ECO:0007669"/>
    <property type="project" value="UniProtKB-UniRule"/>
</dbReference>
<feature type="binding site" evidence="8">
    <location>
        <position position="172"/>
    </location>
    <ligand>
        <name>Mg(2+)</name>
        <dbReference type="ChEBI" id="CHEBI:18420"/>
    </ligand>
</feature>
<protein>
    <recommendedName>
        <fullName evidence="8">GTPase Obg</fullName>
        <ecNumber evidence="8">3.6.5.-</ecNumber>
    </recommendedName>
    <alternativeName>
        <fullName evidence="8">GTP-binding protein Obg</fullName>
    </alternativeName>
</protein>
<feature type="binding site" evidence="8">
    <location>
        <begin position="165"/>
        <end position="172"/>
    </location>
    <ligand>
        <name>GTP</name>
        <dbReference type="ChEBI" id="CHEBI:37565"/>
    </ligand>
</feature>
<proteinExistence type="inferred from homology"/>
<evidence type="ECO:0000259" key="11">
    <source>
        <dbReference type="PROSITE" id="PS51883"/>
    </source>
</evidence>
<dbReference type="InterPro" id="IPR014100">
    <property type="entry name" value="GTP-bd_Obg/CgtA"/>
</dbReference>